<sequence length="356" mass="38840">MSLHLDELCDPALLADMASGGYVRAQRHPSLPLLIYNYTEKAQYEGVWNGATLACRGLVVSAATGEVLARPFTKFFNHDQPGAPELDLDGPVIVTDKADGSLGVLFPTPDGWAIATRGSFDSEQARHATQTWRTRYAHRFTPPPGRTVLFEIIYPANRIVLDYAGLDDLVLLGAVDIATGRSHAPSAVPDWPGPVVESFGYSTFAEALAAPPRANREGLVVHFTGPDTRLKIKYAEYVRLHRIVTGLNARVVWEAIVNGELDELLEPLPDEFHAWATGIAASLRAEVDELAAGVEASFAAALSGLPDGWARRDFAAAVARHPMRACLFLRLDGKDYSRYLWQQVRPSVAVTEEVVA</sequence>
<keyword evidence="2" id="KW-0436">Ligase</keyword>
<evidence type="ECO:0000313" key="2">
    <source>
        <dbReference type="EMBL" id="UWZ38020.1"/>
    </source>
</evidence>
<gene>
    <name evidence="2" type="ORF">Drose_07070</name>
</gene>
<protein>
    <submittedName>
        <fullName evidence="2">2'-5' RNA ligase</fullName>
    </submittedName>
</protein>
<dbReference type="InterPro" id="IPR019039">
    <property type="entry name" value="T4-Rnl1-like_N"/>
</dbReference>
<accession>A0ABY5Z7H4</accession>
<evidence type="ECO:0000313" key="3">
    <source>
        <dbReference type="Proteomes" id="UP001058271"/>
    </source>
</evidence>
<dbReference type="RefSeq" id="WP_260727392.1">
    <property type="nucleotide sequence ID" value="NZ_BAAABS010000033.1"/>
</dbReference>
<dbReference type="Proteomes" id="UP001058271">
    <property type="component" value="Chromosome"/>
</dbReference>
<feature type="domain" description="T4 RNA ligase 1-like N-terminal" evidence="1">
    <location>
        <begin position="55"/>
        <end position="176"/>
    </location>
</feature>
<organism evidence="2 3">
    <name type="scientific">Dactylosporangium roseum</name>
    <dbReference type="NCBI Taxonomy" id="47989"/>
    <lineage>
        <taxon>Bacteria</taxon>
        <taxon>Bacillati</taxon>
        <taxon>Actinomycetota</taxon>
        <taxon>Actinomycetes</taxon>
        <taxon>Micromonosporales</taxon>
        <taxon>Micromonosporaceae</taxon>
        <taxon>Dactylosporangium</taxon>
    </lineage>
</organism>
<dbReference type="GO" id="GO:0016874">
    <property type="term" value="F:ligase activity"/>
    <property type="evidence" value="ECO:0007669"/>
    <property type="project" value="UniProtKB-KW"/>
</dbReference>
<evidence type="ECO:0000259" key="1">
    <source>
        <dbReference type="Pfam" id="PF09511"/>
    </source>
</evidence>
<keyword evidence="3" id="KW-1185">Reference proteome</keyword>
<dbReference type="EMBL" id="CP073721">
    <property type="protein sequence ID" value="UWZ38020.1"/>
    <property type="molecule type" value="Genomic_DNA"/>
</dbReference>
<dbReference type="Pfam" id="PF09511">
    <property type="entry name" value="RNA_lig_T4_1"/>
    <property type="match status" value="1"/>
</dbReference>
<proteinExistence type="predicted"/>
<reference evidence="2" key="1">
    <citation type="submission" date="2021-04" db="EMBL/GenBank/DDBJ databases">
        <title>Biosynthetic gene clusters of Dactylosporangioum roseum.</title>
        <authorList>
            <person name="Hartkoorn R.C."/>
            <person name="Beaudoing E."/>
            <person name="Hot D."/>
            <person name="Moureu S."/>
        </authorList>
    </citation>
    <scope>NUCLEOTIDE SEQUENCE</scope>
    <source>
        <strain evidence="2">NRRL B-16295</strain>
    </source>
</reference>
<name>A0ABY5Z7H4_9ACTN</name>